<accession>A0ABT3DK18</accession>
<dbReference type="CDD" id="cd02966">
    <property type="entry name" value="TlpA_like_family"/>
    <property type="match status" value="1"/>
</dbReference>
<dbReference type="RefSeq" id="WP_264143763.1">
    <property type="nucleotide sequence ID" value="NZ_JAOYEY010000047.1"/>
</dbReference>
<dbReference type="Gene3D" id="3.40.30.10">
    <property type="entry name" value="Glutaredoxin"/>
    <property type="match status" value="1"/>
</dbReference>
<comment type="caution">
    <text evidence="3">The sequence shown here is derived from an EMBL/GenBank/DDBJ whole genome shotgun (WGS) entry which is preliminary data.</text>
</comment>
<evidence type="ECO:0000259" key="2">
    <source>
        <dbReference type="PROSITE" id="PS51352"/>
    </source>
</evidence>
<dbReference type="PROSITE" id="PS51352">
    <property type="entry name" value="THIOREDOXIN_2"/>
    <property type="match status" value="1"/>
</dbReference>
<dbReference type="Proteomes" id="UP001526147">
    <property type="component" value="Unassembled WGS sequence"/>
</dbReference>
<dbReference type="PANTHER" id="PTHR42852">
    <property type="entry name" value="THIOL:DISULFIDE INTERCHANGE PROTEIN DSBE"/>
    <property type="match status" value="1"/>
</dbReference>
<keyword evidence="4" id="KW-1185">Reference proteome</keyword>
<protein>
    <submittedName>
        <fullName evidence="3">TlpA family protein disulfide reductase</fullName>
    </submittedName>
</protein>
<reference evidence="3 4" key="1">
    <citation type="submission" date="2022-10" db="EMBL/GenBank/DDBJ databases">
        <title>Draft genome assembly of moderately radiation resistant bacterium Metabacillus halosaccharovorans.</title>
        <authorList>
            <person name="Pal S."/>
            <person name="Gopinathan A."/>
        </authorList>
    </citation>
    <scope>NUCLEOTIDE SEQUENCE [LARGE SCALE GENOMIC DNA]</scope>
    <source>
        <strain evidence="3 4">VITHBRA001</strain>
    </source>
</reference>
<organism evidence="3 4">
    <name type="scientific">Metabacillus halosaccharovorans</name>
    <dbReference type="NCBI Taxonomy" id="930124"/>
    <lineage>
        <taxon>Bacteria</taxon>
        <taxon>Bacillati</taxon>
        <taxon>Bacillota</taxon>
        <taxon>Bacilli</taxon>
        <taxon>Bacillales</taxon>
        <taxon>Bacillaceae</taxon>
        <taxon>Metabacillus</taxon>
    </lineage>
</organism>
<proteinExistence type="predicted"/>
<gene>
    <name evidence="3" type="ORF">OIH86_17315</name>
</gene>
<dbReference type="SUPFAM" id="SSF52833">
    <property type="entry name" value="Thioredoxin-like"/>
    <property type="match status" value="1"/>
</dbReference>
<feature type="domain" description="Thioredoxin" evidence="2">
    <location>
        <begin position="30"/>
        <end position="168"/>
    </location>
</feature>
<dbReference type="InterPro" id="IPR000866">
    <property type="entry name" value="AhpC/TSA"/>
</dbReference>
<dbReference type="InterPro" id="IPR017937">
    <property type="entry name" value="Thioredoxin_CS"/>
</dbReference>
<name>A0ABT3DK18_9BACI</name>
<dbReference type="Pfam" id="PF00578">
    <property type="entry name" value="AhpC-TSA"/>
    <property type="match status" value="1"/>
</dbReference>
<dbReference type="InterPro" id="IPR036249">
    <property type="entry name" value="Thioredoxin-like_sf"/>
</dbReference>
<evidence type="ECO:0000313" key="3">
    <source>
        <dbReference type="EMBL" id="MCV9887399.1"/>
    </source>
</evidence>
<keyword evidence="1" id="KW-1015">Disulfide bond</keyword>
<dbReference type="InterPro" id="IPR050553">
    <property type="entry name" value="Thioredoxin_ResA/DsbE_sf"/>
</dbReference>
<dbReference type="InterPro" id="IPR013766">
    <property type="entry name" value="Thioredoxin_domain"/>
</dbReference>
<sequence length="168" mass="18903">MNKKRCYQIVFTLYLIIGFAISNVSKVSALNEGEKASDFTLETNSNKSIRLEDLKGKIIVLNFWTTWCTYCQEEISELQSFYKEKGGDVELISVNLTASEQSKQGVLQFIKQSNIPFTVPLDVNGEVAKKYNIIGIPTTFIIDKKGIITKKILGPVTADMLQQLIDQL</sequence>
<evidence type="ECO:0000256" key="1">
    <source>
        <dbReference type="ARBA" id="ARBA00023157"/>
    </source>
</evidence>
<evidence type="ECO:0000313" key="4">
    <source>
        <dbReference type="Proteomes" id="UP001526147"/>
    </source>
</evidence>
<dbReference type="PANTHER" id="PTHR42852:SF13">
    <property type="entry name" value="PROTEIN DIPZ"/>
    <property type="match status" value="1"/>
</dbReference>
<dbReference type="PROSITE" id="PS00194">
    <property type="entry name" value="THIOREDOXIN_1"/>
    <property type="match status" value="1"/>
</dbReference>
<dbReference type="EMBL" id="JAOYEY010000047">
    <property type="protein sequence ID" value="MCV9887399.1"/>
    <property type="molecule type" value="Genomic_DNA"/>
</dbReference>